<proteinExistence type="predicted"/>
<reference evidence="6 7" key="1">
    <citation type="submission" date="2020-02" db="EMBL/GenBank/DDBJ databases">
        <title>Broccoli isolated Pseudomonas sp.</title>
        <authorList>
            <person name="Fujikawa T."/>
            <person name="Sawada H."/>
        </authorList>
    </citation>
    <scope>NUCLEOTIDE SEQUENCE [LARGE SCALE GENOMIC DNA]</scope>
    <source>
        <strain evidence="6 7">MAFF212427</strain>
    </source>
</reference>
<evidence type="ECO:0000313" key="7">
    <source>
        <dbReference type="Proteomes" id="UP000482634"/>
    </source>
</evidence>
<dbReference type="PANTHER" id="PTHR30055">
    <property type="entry name" value="HTH-TYPE TRANSCRIPTIONAL REGULATOR RUTR"/>
    <property type="match status" value="1"/>
</dbReference>
<dbReference type="Pfam" id="PF00440">
    <property type="entry name" value="TetR_N"/>
    <property type="match status" value="1"/>
</dbReference>
<dbReference type="InterPro" id="IPR039536">
    <property type="entry name" value="TetR_C_Proteobacteria"/>
</dbReference>
<dbReference type="Proteomes" id="UP000482634">
    <property type="component" value="Unassembled WGS sequence"/>
</dbReference>
<dbReference type="PANTHER" id="PTHR30055:SF146">
    <property type="entry name" value="HTH-TYPE TRANSCRIPTIONAL DUAL REGULATOR CECR"/>
    <property type="match status" value="1"/>
</dbReference>
<comment type="caution">
    <text evidence="6">The sequence shown here is derived from an EMBL/GenBank/DDBJ whole genome shotgun (WGS) entry which is preliminary data.</text>
</comment>
<dbReference type="Gene3D" id="1.10.10.60">
    <property type="entry name" value="Homeodomain-like"/>
    <property type="match status" value="1"/>
</dbReference>
<evidence type="ECO:0000256" key="3">
    <source>
        <dbReference type="ARBA" id="ARBA00023163"/>
    </source>
</evidence>
<evidence type="ECO:0000259" key="5">
    <source>
        <dbReference type="PROSITE" id="PS50977"/>
    </source>
</evidence>
<sequence>MPKDPSVPAGPGRPKDLAKRQAILEAAKALFLTHGYANTSMDAVATAAGVSKLTVYSHFTDKETLFSSAVVATCTAQLPEVIFELAEGASVEQVLLNIGRGFQALISSDQSVKLSRLIIALGPQDPKLSQIFFEAGPLLVLHEMEILLQRIDQRGLLSIDQPAKAAEHFFCLLKGAANYRLLLGYAPALDAEAAERHVQDVVALFIRAYRP</sequence>
<feature type="DNA-binding region" description="H-T-H motif" evidence="4">
    <location>
        <begin position="40"/>
        <end position="59"/>
    </location>
</feature>
<dbReference type="AlphaFoldDB" id="A0A6B3NUU7"/>
<dbReference type="InterPro" id="IPR050109">
    <property type="entry name" value="HTH-type_TetR-like_transc_reg"/>
</dbReference>
<dbReference type="GO" id="GO:0000976">
    <property type="term" value="F:transcription cis-regulatory region binding"/>
    <property type="evidence" value="ECO:0007669"/>
    <property type="project" value="TreeGrafter"/>
</dbReference>
<dbReference type="Pfam" id="PF14246">
    <property type="entry name" value="TetR_C_7"/>
    <property type="match status" value="1"/>
</dbReference>
<dbReference type="PROSITE" id="PS50977">
    <property type="entry name" value="HTH_TETR_2"/>
    <property type="match status" value="1"/>
</dbReference>
<name>A0A6B3NUU7_9PSED</name>
<dbReference type="SUPFAM" id="SSF46689">
    <property type="entry name" value="Homeodomain-like"/>
    <property type="match status" value="1"/>
</dbReference>
<keyword evidence="3" id="KW-0804">Transcription</keyword>
<dbReference type="FunFam" id="1.10.10.60:FF:000141">
    <property type="entry name" value="TetR family transcriptional regulator"/>
    <property type="match status" value="1"/>
</dbReference>
<keyword evidence="2 4" id="KW-0238">DNA-binding</keyword>
<accession>A0A6B3NUU7</accession>
<organism evidence="6 7">
    <name type="scientific">Pseudomonas brassicae</name>
    <dbReference type="NCBI Taxonomy" id="2708063"/>
    <lineage>
        <taxon>Bacteria</taxon>
        <taxon>Pseudomonadati</taxon>
        <taxon>Pseudomonadota</taxon>
        <taxon>Gammaproteobacteria</taxon>
        <taxon>Pseudomonadales</taxon>
        <taxon>Pseudomonadaceae</taxon>
        <taxon>Pseudomonas</taxon>
    </lineage>
</organism>
<dbReference type="EMBL" id="JAAHBU010000289">
    <property type="protein sequence ID" value="NER65553.1"/>
    <property type="molecule type" value="Genomic_DNA"/>
</dbReference>
<dbReference type="RefSeq" id="WP_163947993.1">
    <property type="nucleotide sequence ID" value="NZ_JAAHBU010000289.1"/>
</dbReference>
<keyword evidence="1" id="KW-0805">Transcription regulation</keyword>
<dbReference type="InterPro" id="IPR009057">
    <property type="entry name" value="Homeodomain-like_sf"/>
</dbReference>
<evidence type="ECO:0000256" key="2">
    <source>
        <dbReference type="ARBA" id="ARBA00023125"/>
    </source>
</evidence>
<evidence type="ECO:0000256" key="4">
    <source>
        <dbReference type="PROSITE-ProRule" id="PRU00335"/>
    </source>
</evidence>
<protein>
    <submittedName>
        <fullName evidence="6">TetR/AcrR family transcriptional regulator</fullName>
    </submittedName>
</protein>
<dbReference type="InterPro" id="IPR001647">
    <property type="entry name" value="HTH_TetR"/>
</dbReference>
<evidence type="ECO:0000256" key="1">
    <source>
        <dbReference type="ARBA" id="ARBA00023015"/>
    </source>
</evidence>
<dbReference type="PRINTS" id="PR00455">
    <property type="entry name" value="HTHTETR"/>
</dbReference>
<gene>
    <name evidence="6" type="ORF">G3436_18875</name>
</gene>
<dbReference type="GO" id="GO:0003700">
    <property type="term" value="F:DNA-binding transcription factor activity"/>
    <property type="evidence" value="ECO:0007669"/>
    <property type="project" value="TreeGrafter"/>
</dbReference>
<evidence type="ECO:0000313" key="6">
    <source>
        <dbReference type="EMBL" id="NER65553.1"/>
    </source>
</evidence>
<dbReference type="Gene3D" id="1.10.357.10">
    <property type="entry name" value="Tetracycline Repressor, domain 2"/>
    <property type="match status" value="1"/>
</dbReference>
<feature type="domain" description="HTH tetR-type" evidence="5">
    <location>
        <begin position="17"/>
        <end position="77"/>
    </location>
</feature>
<keyword evidence="7" id="KW-1185">Reference proteome</keyword>